<dbReference type="KEGG" id="smur:BWP33_09860"/>
<proteinExistence type="predicted"/>
<dbReference type="eggNOG" id="COG3842">
    <property type="taxonomic scope" value="Bacteria"/>
</dbReference>
<evidence type="ECO:0000256" key="7">
    <source>
        <dbReference type="ARBA" id="ARBA00023136"/>
    </source>
</evidence>
<dbReference type="AlphaFoldDB" id="V9HLZ9"/>
<keyword evidence="10" id="KW-1185">Reference proteome</keyword>
<keyword evidence="4" id="KW-0547">Nucleotide-binding</keyword>
<keyword evidence="5" id="KW-0067">ATP-binding</keyword>
<reference evidence="9 10" key="2">
    <citation type="submission" date="2011-10" db="EMBL/GenBank/DDBJ databases">
        <title>The Genome Sequence of Simonsiella muelleri ATCC 29453.</title>
        <authorList>
            <consortium name="The Broad Institute Genome Sequencing Platform"/>
            <consortium name="The Broad Institute Genome Sequencing Center for Infectious Disease"/>
            <person name="Earl A."/>
            <person name="Ward D."/>
            <person name="Feldgarden M."/>
            <person name="Gevers D."/>
            <person name="Izard J."/>
            <person name="Baranova O.V."/>
            <person name="Blanton J.M."/>
            <person name="Tanner A.C."/>
            <person name="Dewhirst F."/>
            <person name="Young S.K."/>
            <person name="Zeng Q."/>
            <person name="Gargeya S."/>
            <person name="Fitzgerald M."/>
            <person name="Haas B."/>
            <person name="Abouelleil A."/>
            <person name="Alvarado L."/>
            <person name="Arachchi H.M."/>
            <person name="Berlin A."/>
            <person name="Brown A."/>
            <person name="Chapman S.B."/>
            <person name="Chen Z."/>
            <person name="Dunbar C."/>
            <person name="Freedman E."/>
            <person name="Gearin G."/>
            <person name="Goldberg J."/>
            <person name="Griggs A."/>
            <person name="Gujja S."/>
            <person name="Heiman D."/>
            <person name="Howarth C."/>
            <person name="Larson L."/>
            <person name="Lui A."/>
            <person name="MacDonald P.J.P."/>
            <person name="Montmayeur A."/>
            <person name="Murphy C."/>
            <person name="Neiman D."/>
            <person name="Pearson M."/>
            <person name="Priest M."/>
            <person name="Roberts A."/>
            <person name="Saif S."/>
            <person name="Shea T."/>
            <person name="Shenoy N."/>
            <person name="Sisk P."/>
            <person name="Stolte C."/>
            <person name="Sykes S."/>
            <person name="Wortman J."/>
            <person name="Nusbaum C."/>
            <person name="Birren B."/>
        </authorList>
    </citation>
    <scope>NUCLEOTIDE SEQUENCE [LARGE SCALE GENOMIC DNA]</scope>
    <source>
        <strain evidence="9 10">ATCC 29453</strain>
    </source>
</reference>
<evidence type="ECO:0000259" key="8">
    <source>
        <dbReference type="PROSITE" id="PS50893"/>
    </source>
</evidence>
<dbReference type="SUPFAM" id="SSF52540">
    <property type="entry name" value="P-loop containing nucleoside triphosphate hydrolases"/>
    <property type="match status" value="1"/>
</dbReference>
<dbReference type="PANTHER" id="PTHR42781">
    <property type="entry name" value="SPERMIDINE/PUTRESCINE IMPORT ATP-BINDING PROTEIN POTA"/>
    <property type="match status" value="1"/>
</dbReference>
<dbReference type="HOGENOM" id="CLU_000604_1_22_4"/>
<reference evidence="9 10" key="1">
    <citation type="submission" date="2010-03" db="EMBL/GenBank/DDBJ databases">
        <authorList>
            <consortium name="The Broad Institute Genome Sequencing Platform"/>
            <person name="Ward D."/>
            <person name="Earl A."/>
            <person name="Feldgarden M."/>
            <person name="Gevers D."/>
            <person name="Young S."/>
            <person name="Zeng Q."/>
            <person name="Koehrsen M."/>
            <person name="Alvarado L."/>
            <person name="Berlin A.M."/>
            <person name="Borenstein D."/>
            <person name="Chapman S.B."/>
            <person name="Chen Z."/>
            <person name="Engels R."/>
            <person name="Freedman E."/>
            <person name="Gellesch M."/>
            <person name="Goldberg J."/>
            <person name="Griggs A."/>
            <person name="Gujja S."/>
            <person name="Heilman E.R."/>
            <person name="Heiman D.I."/>
            <person name="Hepburn T.A."/>
            <person name="Howarth C."/>
            <person name="Jen D."/>
            <person name="Larson L."/>
            <person name="Mehta T."/>
            <person name="Park D."/>
            <person name="Pearson M."/>
            <person name="Richards J."/>
            <person name="Roberts A."/>
            <person name="Saif S."/>
            <person name="Shea T.D."/>
            <person name="Shenoy N."/>
            <person name="Sisk P."/>
            <person name="Stolte C."/>
            <person name="Sykes S.N."/>
            <person name="Walk T."/>
            <person name="White J."/>
            <person name="Yandava C."/>
            <person name="Izard J."/>
            <person name="Baranova O.V."/>
            <person name="Blanton J.M."/>
            <person name="Tanner A.C."/>
            <person name="Dewhirst F."/>
            <person name="Haas B."/>
            <person name="Nusbaum C."/>
            <person name="Birren B."/>
        </authorList>
    </citation>
    <scope>NUCLEOTIDE SEQUENCE [LARGE SCALE GENOMIC DNA]</scope>
    <source>
        <strain evidence="9 10">ATCC 29453</strain>
    </source>
</reference>
<dbReference type="EMBL" id="ADCY02000011">
    <property type="protein sequence ID" value="EFG31414.1"/>
    <property type="molecule type" value="Genomic_DNA"/>
</dbReference>
<keyword evidence="6" id="KW-1278">Translocase</keyword>
<dbReference type="Proteomes" id="UP000017813">
    <property type="component" value="Unassembled WGS sequence"/>
</dbReference>
<sequence>MIFDFNLHKKIITSNHEFILHSECQSNAKRIAIIGASGSGKSLTLQLLAGLLKPLSGSLKIDGKLYGDTTQKIWLPPQKRDVGVMFQDYALFPHLTVAQNVAFGLQNHWRDPNRQVNELTEKWLNRMQLSHLANHYPNHISGGQKQRVALARACIRQPRWLLLDEPFSALDTELRQQMRLEVSDLQKELDIPMLLITHDKADCDVLADEIWRMENGKLSRQ</sequence>
<dbReference type="OrthoDB" id="5298774at2"/>
<dbReference type="GO" id="GO:0016887">
    <property type="term" value="F:ATP hydrolysis activity"/>
    <property type="evidence" value="ECO:0007669"/>
    <property type="project" value="InterPro"/>
</dbReference>
<evidence type="ECO:0000256" key="3">
    <source>
        <dbReference type="ARBA" id="ARBA00022519"/>
    </source>
</evidence>
<keyword evidence="3" id="KW-0997">Cell inner membrane</keyword>
<dbReference type="Pfam" id="PF00005">
    <property type="entry name" value="ABC_tran"/>
    <property type="match status" value="1"/>
</dbReference>
<feature type="domain" description="ABC transporter" evidence="8">
    <location>
        <begin position="2"/>
        <end position="221"/>
    </location>
</feature>
<accession>V9HLZ9</accession>
<evidence type="ECO:0000256" key="5">
    <source>
        <dbReference type="ARBA" id="ARBA00022840"/>
    </source>
</evidence>
<evidence type="ECO:0000313" key="9">
    <source>
        <dbReference type="EMBL" id="EFG31414.1"/>
    </source>
</evidence>
<evidence type="ECO:0000256" key="1">
    <source>
        <dbReference type="ARBA" id="ARBA00022448"/>
    </source>
</evidence>
<dbReference type="Gene3D" id="3.40.50.300">
    <property type="entry name" value="P-loop containing nucleotide triphosphate hydrolases"/>
    <property type="match status" value="1"/>
</dbReference>
<dbReference type="RefSeq" id="WP_002641467.1">
    <property type="nucleotide sequence ID" value="NZ_CP019448.1"/>
</dbReference>
<keyword evidence="1" id="KW-0813">Transport</keyword>
<dbReference type="InterPro" id="IPR050093">
    <property type="entry name" value="ABC_SmlMolc_Importer"/>
</dbReference>
<gene>
    <name evidence="9" type="ORF">HMPREF9021_00683</name>
</gene>
<dbReference type="PROSITE" id="PS50893">
    <property type="entry name" value="ABC_TRANSPORTER_2"/>
    <property type="match status" value="1"/>
</dbReference>
<evidence type="ECO:0000256" key="2">
    <source>
        <dbReference type="ARBA" id="ARBA00022475"/>
    </source>
</evidence>
<keyword evidence="7" id="KW-0472">Membrane</keyword>
<evidence type="ECO:0000256" key="4">
    <source>
        <dbReference type="ARBA" id="ARBA00022741"/>
    </source>
</evidence>
<name>V9HLZ9_9NEIS</name>
<evidence type="ECO:0000256" key="6">
    <source>
        <dbReference type="ARBA" id="ARBA00022967"/>
    </source>
</evidence>
<dbReference type="InterPro" id="IPR027417">
    <property type="entry name" value="P-loop_NTPase"/>
</dbReference>
<comment type="caution">
    <text evidence="9">The sequence shown here is derived from an EMBL/GenBank/DDBJ whole genome shotgun (WGS) entry which is preliminary data.</text>
</comment>
<keyword evidence="2" id="KW-1003">Cell membrane</keyword>
<organism evidence="9 10">
    <name type="scientific">Simonsiella muelleri ATCC 29453</name>
    <dbReference type="NCBI Taxonomy" id="641147"/>
    <lineage>
        <taxon>Bacteria</taxon>
        <taxon>Pseudomonadati</taxon>
        <taxon>Pseudomonadota</taxon>
        <taxon>Betaproteobacteria</taxon>
        <taxon>Neisseriales</taxon>
        <taxon>Neisseriaceae</taxon>
        <taxon>Simonsiella</taxon>
    </lineage>
</organism>
<dbReference type="SMART" id="SM00382">
    <property type="entry name" value="AAA"/>
    <property type="match status" value="1"/>
</dbReference>
<dbReference type="PANTHER" id="PTHR42781:SF1">
    <property type="entry name" value="THIAMINE IMPORT ATP-BINDING PROTEIN THIQ"/>
    <property type="match status" value="1"/>
</dbReference>
<dbReference type="InterPro" id="IPR003439">
    <property type="entry name" value="ABC_transporter-like_ATP-bd"/>
</dbReference>
<dbReference type="GO" id="GO:0005524">
    <property type="term" value="F:ATP binding"/>
    <property type="evidence" value="ECO:0007669"/>
    <property type="project" value="UniProtKB-KW"/>
</dbReference>
<dbReference type="STRING" id="641147.HMPREF9021_00683"/>
<protein>
    <recommendedName>
        <fullName evidence="8">ABC transporter domain-containing protein</fullName>
    </recommendedName>
</protein>
<dbReference type="InterPro" id="IPR003593">
    <property type="entry name" value="AAA+_ATPase"/>
</dbReference>
<evidence type="ECO:0000313" key="10">
    <source>
        <dbReference type="Proteomes" id="UP000017813"/>
    </source>
</evidence>